<proteinExistence type="inferred from homology"/>
<gene>
    <name evidence="5" type="ORF">K402DRAFT_336912</name>
</gene>
<dbReference type="PANTHER" id="PTHR10291">
    <property type="entry name" value="DEHYDRODOLICHYL DIPHOSPHATE SYNTHASE FAMILY MEMBER"/>
    <property type="match status" value="1"/>
</dbReference>
<evidence type="ECO:0000313" key="6">
    <source>
        <dbReference type="Proteomes" id="UP000800041"/>
    </source>
</evidence>
<keyword evidence="2 3" id="KW-0808">Transferase</keyword>
<name>A0A6G1GTW7_9PEZI</name>
<evidence type="ECO:0000256" key="1">
    <source>
        <dbReference type="ARBA" id="ARBA00005432"/>
    </source>
</evidence>
<organism evidence="5 6">
    <name type="scientific">Aulographum hederae CBS 113979</name>
    <dbReference type="NCBI Taxonomy" id="1176131"/>
    <lineage>
        <taxon>Eukaryota</taxon>
        <taxon>Fungi</taxon>
        <taxon>Dikarya</taxon>
        <taxon>Ascomycota</taxon>
        <taxon>Pezizomycotina</taxon>
        <taxon>Dothideomycetes</taxon>
        <taxon>Pleosporomycetidae</taxon>
        <taxon>Aulographales</taxon>
        <taxon>Aulographaceae</taxon>
    </lineage>
</organism>
<protein>
    <recommendedName>
        <fullName evidence="3">Alkyl transferase</fullName>
        <ecNumber evidence="3">2.5.1.-</ecNumber>
    </recommendedName>
</protein>
<dbReference type="EMBL" id="ML977169">
    <property type="protein sequence ID" value="KAF1984199.1"/>
    <property type="molecule type" value="Genomic_DNA"/>
</dbReference>
<dbReference type="CDD" id="cd00475">
    <property type="entry name" value="Cis_IPPS"/>
    <property type="match status" value="1"/>
</dbReference>
<keyword evidence="6" id="KW-1185">Reference proteome</keyword>
<dbReference type="PROSITE" id="PS01066">
    <property type="entry name" value="UPP_SYNTHASE"/>
    <property type="match status" value="1"/>
</dbReference>
<dbReference type="GO" id="GO:0045547">
    <property type="term" value="F:ditrans,polycis-polyprenyl diphosphate synthase [(2E,6E)-farnesyl diphosphate specific] activity"/>
    <property type="evidence" value="ECO:0007669"/>
    <property type="project" value="TreeGrafter"/>
</dbReference>
<dbReference type="HAMAP" id="MF_01139">
    <property type="entry name" value="ISPT"/>
    <property type="match status" value="1"/>
</dbReference>
<sequence length="382" mass="43100">MATSLHFARLRKWLLSSPPAEWGIQQLRQLLLGALKQGAVPEHIAFVMDGNRRFARNNHIETIEGHNLGFEALARILEVCYKCGVKVVTIYAFSIENFKRSKYEVGALMDMAKVKLSQLAQHGELLQRYGAKLQFLGQREMIRPDVLETIDKAIALTSGNGKAILNVCAPYTSRDEITTAIRTTVIDYSKPVMPPLTRPFSETHITRNIRAQHLSPVSEEQEAIPSKSNGETNKPQQDIPEIKLDHHSATDPDTNAYTSASSSPATGSTTLPQPSTPPPSQEVLNFPDPERITASTITSHMFTADAPPLDLLIRTSGVERLSDFMLWQCHENTDIVFLDCLWPEFDLWKFLPVLVEWQWRKQREEKGESERGWKWTTKGKIA</sequence>
<dbReference type="NCBIfam" id="TIGR00055">
    <property type="entry name" value="uppS"/>
    <property type="match status" value="1"/>
</dbReference>
<dbReference type="OrthoDB" id="4173905at2759"/>
<dbReference type="GO" id="GO:0016094">
    <property type="term" value="P:polyprenol biosynthetic process"/>
    <property type="evidence" value="ECO:0007669"/>
    <property type="project" value="TreeGrafter"/>
</dbReference>
<evidence type="ECO:0000256" key="2">
    <source>
        <dbReference type="ARBA" id="ARBA00022679"/>
    </source>
</evidence>
<feature type="compositionally biased region" description="Low complexity" evidence="4">
    <location>
        <begin position="254"/>
        <end position="273"/>
    </location>
</feature>
<dbReference type="InterPro" id="IPR001441">
    <property type="entry name" value="UPP_synth-like"/>
</dbReference>
<accession>A0A6G1GTW7</accession>
<dbReference type="AlphaFoldDB" id="A0A6G1GTW7"/>
<reference evidence="5" key="1">
    <citation type="journal article" date="2020" name="Stud. Mycol.">
        <title>101 Dothideomycetes genomes: a test case for predicting lifestyles and emergence of pathogens.</title>
        <authorList>
            <person name="Haridas S."/>
            <person name="Albert R."/>
            <person name="Binder M."/>
            <person name="Bloem J."/>
            <person name="Labutti K."/>
            <person name="Salamov A."/>
            <person name="Andreopoulos B."/>
            <person name="Baker S."/>
            <person name="Barry K."/>
            <person name="Bills G."/>
            <person name="Bluhm B."/>
            <person name="Cannon C."/>
            <person name="Castanera R."/>
            <person name="Culley D."/>
            <person name="Daum C."/>
            <person name="Ezra D."/>
            <person name="Gonzalez J."/>
            <person name="Henrissat B."/>
            <person name="Kuo A."/>
            <person name="Liang C."/>
            <person name="Lipzen A."/>
            <person name="Lutzoni F."/>
            <person name="Magnuson J."/>
            <person name="Mondo S."/>
            <person name="Nolan M."/>
            <person name="Ohm R."/>
            <person name="Pangilinan J."/>
            <person name="Park H.-J."/>
            <person name="Ramirez L."/>
            <person name="Alfaro M."/>
            <person name="Sun H."/>
            <person name="Tritt A."/>
            <person name="Yoshinaga Y."/>
            <person name="Zwiers L.-H."/>
            <person name="Turgeon B."/>
            <person name="Goodwin S."/>
            <person name="Spatafora J."/>
            <person name="Crous P."/>
            <person name="Grigoriev I."/>
        </authorList>
    </citation>
    <scope>NUCLEOTIDE SEQUENCE</scope>
    <source>
        <strain evidence="5">CBS 113979</strain>
    </source>
</reference>
<dbReference type="GO" id="GO:0005783">
    <property type="term" value="C:endoplasmic reticulum"/>
    <property type="evidence" value="ECO:0007669"/>
    <property type="project" value="TreeGrafter"/>
</dbReference>
<dbReference type="GO" id="GO:0016020">
    <property type="term" value="C:membrane"/>
    <property type="evidence" value="ECO:0007669"/>
    <property type="project" value="TreeGrafter"/>
</dbReference>
<dbReference type="PANTHER" id="PTHR10291:SF43">
    <property type="entry name" value="DEHYDRODOLICHYL DIPHOSPHATE SYNTHASE COMPLEX SUBUNIT DHDDS"/>
    <property type="match status" value="1"/>
</dbReference>
<dbReference type="Pfam" id="PF01255">
    <property type="entry name" value="Prenyltransf"/>
    <property type="match status" value="2"/>
</dbReference>
<feature type="compositionally biased region" description="Polar residues" evidence="4">
    <location>
        <begin position="226"/>
        <end position="236"/>
    </location>
</feature>
<dbReference type="SUPFAM" id="SSF64005">
    <property type="entry name" value="Undecaprenyl diphosphate synthase"/>
    <property type="match status" value="2"/>
</dbReference>
<dbReference type="Proteomes" id="UP000800041">
    <property type="component" value="Unassembled WGS sequence"/>
</dbReference>
<dbReference type="EC" id="2.5.1.-" evidence="3"/>
<feature type="compositionally biased region" description="Basic and acidic residues" evidence="4">
    <location>
        <begin position="240"/>
        <end position="250"/>
    </location>
</feature>
<dbReference type="Gene3D" id="3.40.1180.10">
    <property type="entry name" value="Decaprenyl diphosphate synthase-like"/>
    <property type="match status" value="1"/>
</dbReference>
<feature type="region of interest" description="Disordered" evidence="4">
    <location>
        <begin position="210"/>
        <end position="286"/>
    </location>
</feature>
<evidence type="ECO:0000256" key="4">
    <source>
        <dbReference type="SAM" id="MobiDB-lite"/>
    </source>
</evidence>
<dbReference type="InterPro" id="IPR036424">
    <property type="entry name" value="UPP_synth-like_sf"/>
</dbReference>
<dbReference type="GO" id="GO:1904423">
    <property type="term" value="C:dehydrodolichyl diphosphate synthase complex"/>
    <property type="evidence" value="ECO:0007669"/>
    <property type="project" value="TreeGrafter"/>
</dbReference>
<dbReference type="InterPro" id="IPR018520">
    <property type="entry name" value="UPP_synth-like_CS"/>
</dbReference>
<comment type="similarity">
    <text evidence="1 3">Belongs to the UPP synthase family.</text>
</comment>
<dbReference type="GO" id="GO:0005811">
    <property type="term" value="C:lipid droplet"/>
    <property type="evidence" value="ECO:0007669"/>
    <property type="project" value="TreeGrafter"/>
</dbReference>
<evidence type="ECO:0000256" key="3">
    <source>
        <dbReference type="RuleBase" id="RU363018"/>
    </source>
</evidence>
<evidence type="ECO:0000313" key="5">
    <source>
        <dbReference type="EMBL" id="KAF1984199.1"/>
    </source>
</evidence>